<dbReference type="InterPro" id="IPR031627">
    <property type="entry name" value="PDZK1IP1/SMIM24"/>
</dbReference>
<gene>
    <name evidence="9" type="primary">pdzk1ip1</name>
</gene>
<dbReference type="Pfam" id="PF15807">
    <property type="entry name" value="MAP17"/>
    <property type="match status" value="1"/>
</dbReference>
<feature type="chain" id="PRO_5010277408" evidence="7">
    <location>
        <begin position="21"/>
        <end position="114"/>
    </location>
</feature>
<sequence length="114" mass="12654">MGRATTGILWLMLTLGVVTAQIGKVERTLPQWLTGIIAVGVFLFIIFVAFLVNKAWCQDSRLETKVCECVETTGYANTNGDNYNISLDTVRNGDHESAYENMALESMEDKVTVM</sequence>
<comment type="similarity">
    <text evidence="5">Belongs to the PDZK1-interacting protein 1/SMIM24 family.</text>
</comment>
<reference evidence="9" key="1">
    <citation type="submission" date="2025-08" db="UniProtKB">
        <authorList>
            <consortium name="RefSeq"/>
        </authorList>
    </citation>
    <scope>IDENTIFICATION</scope>
</reference>
<dbReference type="PANTHER" id="PTHR15296:SF1">
    <property type="entry name" value="PDZK1 INTERACTING PROTEIN 1"/>
    <property type="match status" value="1"/>
</dbReference>
<evidence type="ECO:0000256" key="7">
    <source>
        <dbReference type="SAM" id="SignalP"/>
    </source>
</evidence>
<dbReference type="RefSeq" id="XP_014071425.1">
    <property type="nucleotide sequence ID" value="XM_014215950.2"/>
</dbReference>
<evidence type="ECO:0000256" key="4">
    <source>
        <dbReference type="ARBA" id="ARBA00023136"/>
    </source>
</evidence>
<evidence type="ECO:0000256" key="3">
    <source>
        <dbReference type="ARBA" id="ARBA00022989"/>
    </source>
</evidence>
<dbReference type="PANTHER" id="PTHR15296">
    <property type="entry name" value="MEMBRANE-ASSOCIATED PROTEIN MAP17"/>
    <property type="match status" value="1"/>
</dbReference>
<keyword evidence="2 6" id="KW-0812">Transmembrane</keyword>
<keyword evidence="7" id="KW-0732">Signal</keyword>
<protein>
    <submittedName>
        <fullName evidence="9">PDZK1-interacting protein 1</fullName>
    </submittedName>
</protein>
<evidence type="ECO:0000256" key="5">
    <source>
        <dbReference type="ARBA" id="ARBA00049650"/>
    </source>
</evidence>
<dbReference type="OMA" id="ANTNGEH"/>
<evidence type="ECO:0000313" key="9">
    <source>
        <dbReference type="RefSeq" id="XP_014071425.1"/>
    </source>
</evidence>
<keyword evidence="4 6" id="KW-0472">Membrane</keyword>
<keyword evidence="3 6" id="KW-1133">Transmembrane helix</keyword>
<keyword evidence="8" id="KW-1185">Reference proteome</keyword>
<name>A0A1S3T4B1_SALSA</name>
<evidence type="ECO:0000256" key="2">
    <source>
        <dbReference type="ARBA" id="ARBA00022692"/>
    </source>
</evidence>
<dbReference type="OrthoDB" id="9900654at2759"/>
<organism evidence="8 9">
    <name type="scientific">Salmo salar</name>
    <name type="common">Atlantic salmon</name>
    <dbReference type="NCBI Taxonomy" id="8030"/>
    <lineage>
        <taxon>Eukaryota</taxon>
        <taxon>Metazoa</taxon>
        <taxon>Chordata</taxon>
        <taxon>Craniata</taxon>
        <taxon>Vertebrata</taxon>
        <taxon>Euteleostomi</taxon>
        <taxon>Actinopterygii</taxon>
        <taxon>Neopterygii</taxon>
        <taxon>Teleostei</taxon>
        <taxon>Protacanthopterygii</taxon>
        <taxon>Salmoniformes</taxon>
        <taxon>Salmonidae</taxon>
        <taxon>Salmoninae</taxon>
        <taxon>Salmo</taxon>
    </lineage>
</organism>
<feature type="transmembrane region" description="Helical" evidence="6">
    <location>
        <begin position="30"/>
        <end position="52"/>
    </location>
</feature>
<evidence type="ECO:0000256" key="1">
    <source>
        <dbReference type="ARBA" id="ARBA00004167"/>
    </source>
</evidence>
<proteinExistence type="inferred from homology"/>
<dbReference type="Proteomes" id="UP001652741">
    <property type="component" value="Chromosome ssa10"/>
</dbReference>
<feature type="signal peptide" evidence="7">
    <location>
        <begin position="1"/>
        <end position="20"/>
    </location>
</feature>
<dbReference type="PaxDb" id="8030-ENSSSAP00000103487"/>
<comment type="subcellular location">
    <subcellularLocation>
        <location evidence="1">Membrane</location>
        <topology evidence="1">Single-pass membrane protein</topology>
    </subcellularLocation>
</comment>
<evidence type="ECO:0000256" key="6">
    <source>
        <dbReference type="SAM" id="Phobius"/>
    </source>
</evidence>
<accession>A0A1S3T4B1</accession>
<evidence type="ECO:0000313" key="8">
    <source>
        <dbReference type="Proteomes" id="UP001652741"/>
    </source>
</evidence>
<dbReference type="KEGG" id="sasa:106613559"/>
<dbReference type="AlphaFoldDB" id="A0A1S3T4B1"/>
<dbReference type="GO" id="GO:0016020">
    <property type="term" value="C:membrane"/>
    <property type="evidence" value="ECO:0007669"/>
    <property type="project" value="UniProtKB-SubCell"/>
</dbReference>